<protein>
    <submittedName>
        <fullName evidence="1">Uncharacterized protein</fullName>
    </submittedName>
</protein>
<keyword evidence="2" id="KW-1185">Reference proteome</keyword>
<dbReference type="AlphaFoldDB" id="A0AAV4WKY1"/>
<accession>A0AAV4WKY1</accession>
<dbReference type="Proteomes" id="UP001054837">
    <property type="component" value="Unassembled WGS sequence"/>
</dbReference>
<evidence type="ECO:0000313" key="1">
    <source>
        <dbReference type="EMBL" id="GIY82988.1"/>
    </source>
</evidence>
<evidence type="ECO:0000313" key="2">
    <source>
        <dbReference type="Proteomes" id="UP001054837"/>
    </source>
</evidence>
<proteinExistence type="predicted"/>
<comment type="caution">
    <text evidence="1">The sequence shown here is derived from an EMBL/GenBank/DDBJ whole genome shotgun (WGS) entry which is preliminary data.</text>
</comment>
<name>A0AAV4WKY1_9ARAC</name>
<gene>
    <name evidence="1" type="ORF">CDAR_553711</name>
</gene>
<reference evidence="1 2" key="1">
    <citation type="submission" date="2021-06" db="EMBL/GenBank/DDBJ databases">
        <title>Caerostris darwini draft genome.</title>
        <authorList>
            <person name="Kono N."/>
            <person name="Arakawa K."/>
        </authorList>
    </citation>
    <scope>NUCLEOTIDE SEQUENCE [LARGE SCALE GENOMIC DNA]</scope>
</reference>
<dbReference type="EMBL" id="BPLQ01014758">
    <property type="protein sequence ID" value="GIY82988.1"/>
    <property type="molecule type" value="Genomic_DNA"/>
</dbReference>
<organism evidence="1 2">
    <name type="scientific">Caerostris darwini</name>
    <dbReference type="NCBI Taxonomy" id="1538125"/>
    <lineage>
        <taxon>Eukaryota</taxon>
        <taxon>Metazoa</taxon>
        <taxon>Ecdysozoa</taxon>
        <taxon>Arthropoda</taxon>
        <taxon>Chelicerata</taxon>
        <taxon>Arachnida</taxon>
        <taxon>Araneae</taxon>
        <taxon>Araneomorphae</taxon>
        <taxon>Entelegynae</taxon>
        <taxon>Araneoidea</taxon>
        <taxon>Araneidae</taxon>
        <taxon>Caerostris</taxon>
    </lineage>
</organism>
<sequence length="331" mass="37946">MHPHLRTHVKPNRALHHIQDLPFSPIRPTLAPLSPRIRHPEWKSMAEVRLELWCIPTVPEIHKLWMHTRTRSLLRAEIDFRISILQPKEPVKAEAEASPLQFASEIQISINHNLITKKNNLVREREYPNWLKELLPPKTPQSPIPVREKETPLTQSTRIRFPGRKFARTLDGPYRLSAVVSIECTHPSKTTSLSVWDTTFMHPHTRTYLKPNEALHHIQDILFCPNPDFTCAAVTKNPASRMEIHGESGPRAVMDSDRIPEIHKLSIHARTRPLLRAEISSRISIPRPKETVKAEAEASPLQFASEIQISVNHNLITKEEFSEGARIHPTG</sequence>